<dbReference type="RefSeq" id="WP_067474408.1">
    <property type="nucleotide sequence ID" value="NZ_CP015961.1"/>
</dbReference>
<dbReference type="Proteomes" id="UP000186104">
    <property type="component" value="Chromosome"/>
</dbReference>
<name>A0A173LH03_9ACTN</name>
<gene>
    <name evidence="2" type="ORF">BJL86_0004</name>
</gene>
<dbReference type="KEGG" id="dtm:BJL86_0004"/>
<feature type="compositionally biased region" description="Basic and acidic residues" evidence="1">
    <location>
        <begin position="19"/>
        <end position="28"/>
    </location>
</feature>
<dbReference type="PANTHER" id="PTHR36456">
    <property type="entry name" value="UPF0232 PROTEIN SCO3875"/>
    <property type="match status" value="1"/>
</dbReference>
<feature type="region of interest" description="Disordered" evidence="1">
    <location>
        <begin position="1"/>
        <end position="58"/>
    </location>
</feature>
<dbReference type="OrthoDB" id="5516926at2"/>
<accession>A0A173LH03</accession>
<keyword evidence="3" id="KW-1185">Reference proteome</keyword>
<dbReference type="AlphaFoldDB" id="A0A173LH03"/>
<evidence type="ECO:0000313" key="2">
    <source>
        <dbReference type="EMBL" id="ANI90818.1"/>
    </source>
</evidence>
<sequence>MADSDKPQRSAGHSMAMRALEEARENAKAKGQFTGRGRRDPVRSTVRRRKGGWTAAGADHWDPQSLGSLISKVAKKQGWDDQVVFGRMQTRWPEIIGEGNAAHVVPEKLDDGVLYCRASSTAWATQMRLYQKQTLQNIAKAFGPNIVRRLRINGPAAPSWRKGPLHVKGRGPRDTYG</sequence>
<reference evidence="2 3" key="1">
    <citation type="submission" date="2016-06" db="EMBL/GenBank/DDBJ databases">
        <title>Complete genome sequence of a saline-alkali tolerant type strain Dietzia timorensis ID05-A0528T.</title>
        <authorList>
            <person name="Wu X."/>
        </authorList>
    </citation>
    <scope>NUCLEOTIDE SEQUENCE [LARGE SCALE GENOMIC DNA]</scope>
    <source>
        <strain evidence="2 3">ID05-A0528</strain>
    </source>
</reference>
<dbReference type="PANTHER" id="PTHR36456:SF1">
    <property type="entry name" value="UPF0232 PROTEIN SCO3875"/>
    <property type="match status" value="1"/>
</dbReference>
<evidence type="ECO:0000256" key="1">
    <source>
        <dbReference type="SAM" id="MobiDB-lite"/>
    </source>
</evidence>
<dbReference type="EMBL" id="CP015961">
    <property type="protein sequence ID" value="ANI90818.1"/>
    <property type="molecule type" value="Genomic_DNA"/>
</dbReference>
<dbReference type="STRING" id="499555.BJL86_0004"/>
<dbReference type="Pfam" id="PF05258">
    <property type="entry name" value="DciA"/>
    <property type="match status" value="1"/>
</dbReference>
<evidence type="ECO:0000313" key="3">
    <source>
        <dbReference type="Proteomes" id="UP000186104"/>
    </source>
</evidence>
<protein>
    <submittedName>
        <fullName evidence="2">UPF0232 protein</fullName>
    </submittedName>
</protein>
<proteinExistence type="predicted"/>
<organism evidence="2 3">
    <name type="scientific">Dietzia timorensis</name>
    <dbReference type="NCBI Taxonomy" id="499555"/>
    <lineage>
        <taxon>Bacteria</taxon>
        <taxon>Bacillati</taxon>
        <taxon>Actinomycetota</taxon>
        <taxon>Actinomycetes</taxon>
        <taxon>Mycobacteriales</taxon>
        <taxon>Dietziaceae</taxon>
        <taxon>Dietzia</taxon>
    </lineage>
</organism>
<dbReference type="InterPro" id="IPR007922">
    <property type="entry name" value="DciA-like"/>
</dbReference>